<dbReference type="GO" id="GO:0016020">
    <property type="term" value="C:membrane"/>
    <property type="evidence" value="ECO:0007669"/>
    <property type="project" value="TreeGrafter"/>
</dbReference>
<feature type="domain" description="Aminopeptidase N-like N-terminal" evidence="2">
    <location>
        <begin position="2"/>
        <end position="70"/>
    </location>
</feature>
<dbReference type="Gene3D" id="1.10.390.10">
    <property type="entry name" value="Neutral Protease Domain 2"/>
    <property type="match status" value="1"/>
</dbReference>
<evidence type="ECO:0000313" key="3">
    <source>
        <dbReference type="EMBL" id="EFN67088.1"/>
    </source>
</evidence>
<keyword evidence="4" id="KW-1185">Reference proteome</keyword>
<reference evidence="3 4" key="1">
    <citation type="journal article" date="2010" name="Science">
        <title>Genomic comparison of the ants Camponotus floridanus and Harpegnathos saltator.</title>
        <authorList>
            <person name="Bonasio R."/>
            <person name="Zhang G."/>
            <person name="Ye C."/>
            <person name="Mutti N.S."/>
            <person name="Fang X."/>
            <person name="Qin N."/>
            <person name="Donahue G."/>
            <person name="Yang P."/>
            <person name="Li Q."/>
            <person name="Li C."/>
            <person name="Zhang P."/>
            <person name="Huang Z."/>
            <person name="Berger S.L."/>
            <person name="Reinberg D."/>
            <person name="Wang J."/>
            <person name="Liebig J."/>
        </authorList>
    </citation>
    <scope>NUCLEOTIDE SEQUENCE [LARGE SCALE GENOMIC DNA]</scope>
    <source>
        <strain evidence="4">C129</strain>
    </source>
</reference>
<dbReference type="InterPro" id="IPR042097">
    <property type="entry name" value="Aminopeptidase_N-like_N_sf"/>
</dbReference>
<dbReference type="STRING" id="104421.E2AHL8"/>
<feature type="domain" description="Peptidase M1 membrane alanine aminopeptidase" evidence="1">
    <location>
        <begin position="127"/>
        <end position="195"/>
    </location>
</feature>
<dbReference type="GO" id="GO:0006508">
    <property type="term" value="P:proteolysis"/>
    <property type="evidence" value="ECO:0007669"/>
    <property type="project" value="TreeGrafter"/>
</dbReference>
<organism evidence="4">
    <name type="scientific">Camponotus floridanus</name>
    <name type="common">Florida carpenter ant</name>
    <dbReference type="NCBI Taxonomy" id="104421"/>
    <lineage>
        <taxon>Eukaryota</taxon>
        <taxon>Metazoa</taxon>
        <taxon>Ecdysozoa</taxon>
        <taxon>Arthropoda</taxon>
        <taxon>Hexapoda</taxon>
        <taxon>Insecta</taxon>
        <taxon>Pterygota</taxon>
        <taxon>Neoptera</taxon>
        <taxon>Endopterygota</taxon>
        <taxon>Hymenoptera</taxon>
        <taxon>Apocrita</taxon>
        <taxon>Aculeata</taxon>
        <taxon>Formicoidea</taxon>
        <taxon>Formicidae</taxon>
        <taxon>Formicinae</taxon>
        <taxon>Camponotus</taxon>
    </lineage>
</organism>
<dbReference type="AlphaFoldDB" id="E2AHL8"/>
<evidence type="ECO:0000259" key="2">
    <source>
        <dbReference type="Pfam" id="PF17900"/>
    </source>
</evidence>
<dbReference type="Proteomes" id="UP000000311">
    <property type="component" value="Unassembled WGS sequence"/>
</dbReference>
<dbReference type="InterPro" id="IPR027268">
    <property type="entry name" value="Peptidase_M4/M1_CTD_sf"/>
</dbReference>
<name>E2AHL8_CAMFO</name>
<protein>
    <submittedName>
        <fullName evidence="3">Thyrotropin-releasing hormone-degrading ectoenzyme</fullName>
    </submittedName>
</protein>
<gene>
    <name evidence="3" type="ORF">EAG_06320</name>
</gene>
<dbReference type="InterPro" id="IPR045357">
    <property type="entry name" value="Aminopeptidase_N-like_N"/>
</dbReference>
<feature type="non-terminal residue" evidence="3">
    <location>
        <position position="199"/>
    </location>
</feature>
<dbReference type="GO" id="GO:0043171">
    <property type="term" value="P:peptide catabolic process"/>
    <property type="evidence" value="ECO:0007669"/>
    <property type="project" value="TreeGrafter"/>
</dbReference>
<dbReference type="Pfam" id="PF17900">
    <property type="entry name" value="Peptidase_M1_N"/>
    <property type="match status" value="1"/>
</dbReference>
<dbReference type="SUPFAM" id="SSF63737">
    <property type="entry name" value="Leukotriene A4 hydrolase N-terminal domain"/>
    <property type="match status" value="1"/>
</dbReference>
<dbReference type="GO" id="GO:0042277">
    <property type="term" value="F:peptide binding"/>
    <property type="evidence" value="ECO:0007669"/>
    <property type="project" value="TreeGrafter"/>
</dbReference>
<dbReference type="OrthoDB" id="510539at2759"/>
<dbReference type="InParanoid" id="E2AHL8"/>
<dbReference type="PANTHER" id="PTHR11533:SF299">
    <property type="entry name" value="AMINOPEPTIDASE"/>
    <property type="match status" value="1"/>
</dbReference>
<proteinExistence type="predicted"/>
<dbReference type="InterPro" id="IPR014782">
    <property type="entry name" value="Peptidase_M1_dom"/>
</dbReference>
<dbReference type="GO" id="GO:0070006">
    <property type="term" value="F:metalloaminopeptidase activity"/>
    <property type="evidence" value="ECO:0007669"/>
    <property type="project" value="TreeGrafter"/>
</dbReference>
<dbReference type="PANTHER" id="PTHR11533">
    <property type="entry name" value="PROTEASE M1 ZINC METALLOPROTEASE"/>
    <property type="match status" value="1"/>
</dbReference>
<dbReference type="EMBL" id="GL439552">
    <property type="protein sequence ID" value="EFN67088.1"/>
    <property type="molecule type" value="Genomic_DNA"/>
</dbReference>
<dbReference type="GO" id="GO:0008270">
    <property type="term" value="F:zinc ion binding"/>
    <property type="evidence" value="ECO:0007669"/>
    <property type="project" value="InterPro"/>
</dbReference>
<dbReference type="GO" id="GO:0005615">
    <property type="term" value="C:extracellular space"/>
    <property type="evidence" value="ECO:0007669"/>
    <property type="project" value="TreeGrafter"/>
</dbReference>
<dbReference type="InterPro" id="IPR050344">
    <property type="entry name" value="Peptidase_M1_aminopeptidases"/>
</dbReference>
<dbReference type="Gene3D" id="2.60.40.1730">
    <property type="entry name" value="tricorn interacting facor f3 domain"/>
    <property type="match status" value="1"/>
</dbReference>
<feature type="non-terminal residue" evidence="3">
    <location>
        <position position="1"/>
    </location>
</feature>
<evidence type="ECO:0000313" key="4">
    <source>
        <dbReference type="Proteomes" id="UP000000311"/>
    </source>
</evidence>
<accession>E2AHL8</accession>
<sequence>RWLAATHYYKFTTRKLLPLLKNTTHASYNISIKHPKSYTVISNEAVQEVNVDENNMQWTRFSITPVIPIYFIAAGVVHVASISETNHTVKLWCRTDTLSHMQFAYTVAKNISLFSETKLPYIKKTAKANHIAIPKSLEEENIILGFVLYIEEDIIYNEKIDSEIRKIEIIQVITHKMVHEWFYNAIDPYKWESWLSKTF</sequence>
<dbReference type="Pfam" id="PF01433">
    <property type="entry name" value="Peptidase_M1"/>
    <property type="match status" value="1"/>
</dbReference>
<dbReference type="GO" id="GO:0005737">
    <property type="term" value="C:cytoplasm"/>
    <property type="evidence" value="ECO:0007669"/>
    <property type="project" value="TreeGrafter"/>
</dbReference>
<evidence type="ECO:0000259" key="1">
    <source>
        <dbReference type="Pfam" id="PF01433"/>
    </source>
</evidence>